<dbReference type="PANTHER" id="PTHR11257:SF11">
    <property type="entry name" value="CHEMOSENSORY PROTEIN 17"/>
    <property type="match status" value="1"/>
</dbReference>
<dbReference type="InterPro" id="IPR005055">
    <property type="entry name" value="A10/PebIII"/>
</dbReference>
<evidence type="ECO:0000256" key="1">
    <source>
        <dbReference type="SAM" id="SignalP"/>
    </source>
</evidence>
<feature type="chain" id="PRO_5041891713" description="Chemosensory protein" evidence="1">
    <location>
        <begin position="17"/>
        <end position="109"/>
    </location>
</feature>
<protein>
    <recommendedName>
        <fullName evidence="5">Chemosensory protein</fullName>
    </recommendedName>
</protein>
<dbReference type="AlphaFoldDB" id="A0AA88HXB7"/>
<feature type="signal peptide" evidence="1">
    <location>
        <begin position="1"/>
        <end position="16"/>
    </location>
</feature>
<evidence type="ECO:0000313" key="2">
    <source>
        <dbReference type="EMBL" id="KAK2718368.1"/>
    </source>
</evidence>
<dbReference type="EMBL" id="JAVRJZ010000009">
    <property type="protein sequence ID" value="KAK2718838.1"/>
    <property type="molecule type" value="Genomic_DNA"/>
</dbReference>
<name>A0AA88HXB7_ARTSF</name>
<dbReference type="InterPro" id="IPR036682">
    <property type="entry name" value="OS_D_A10/PebIII_sf"/>
</dbReference>
<dbReference type="Proteomes" id="UP001187531">
    <property type="component" value="Unassembled WGS sequence"/>
</dbReference>
<accession>A0AA88HXB7</accession>
<evidence type="ECO:0000313" key="4">
    <source>
        <dbReference type="Proteomes" id="UP001187531"/>
    </source>
</evidence>
<dbReference type="SUPFAM" id="SSF100910">
    <property type="entry name" value="Chemosensory protein Csp2"/>
    <property type="match status" value="1"/>
</dbReference>
<organism evidence="3 4">
    <name type="scientific">Artemia franciscana</name>
    <name type="common">Brine shrimp</name>
    <name type="synonym">Artemia sanfranciscana</name>
    <dbReference type="NCBI Taxonomy" id="6661"/>
    <lineage>
        <taxon>Eukaryota</taxon>
        <taxon>Metazoa</taxon>
        <taxon>Ecdysozoa</taxon>
        <taxon>Arthropoda</taxon>
        <taxon>Crustacea</taxon>
        <taxon>Branchiopoda</taxon>
        <taxon>Anostraca</taxon>
        <taxon>Artemiidae</taxon>
        <taxon>Artemia</taxon>
    </lineage>
</organism>
<evidence type="ECO:0000313" key="3">
    <source>
        <dbReference type="EMBL" id="KAK2718838.1"/>
    </source>
</evidence>
<proteinExistence type="predicted"/>
<keyword evidence="1" id="KW-0732">Signal</keyword>
<dbReference type="Pfam" id="PF03392">
    <property type="entry name" value="OS-D"/>
    <property type="match status" value="1"/>
</dbReference>
<dbReference type="Gene3D" id="1.10.2080.10">
    <property type="entry name" value="Insect odorant-binding protein A10/Ejaculatory bulb-specific protein 3"/>
    <property type="match status" value="1"/>
</dbReference>
<sequence>MKVLLVLALAATCILASPGPRVKRQGLASLTVDIALRDRLFMRRQLNCLLNEGNCDNIGRDLKRIAPELLRGQCPGCNQKQVDQARKVMTFVSQNYPREWRRLLGAYAG</sequence>
<evidence type="ECO:0008006" key="5">
    <source>
        <dbReference type="Google" id="ProtNLM"/>
    </source>
</evidence>
<dbReference type="EMBL" id="JAVRJZ010000009">
    <property type="protein sequence ID" value="KAK2718368.1"/>
    <property type="molecule type" value="Genomic_DNA"/>
</dbReference>
<comment type="caution">
    <text evidence="3">The sequence shown here is derived from an EMBL/GenBank/DDBJ whole genome shotgun (WGS) entry which is preliminary data.</text>
</comment>
<dbReference type="PANTHER" id="PTHR11257">
    <property type="entry name" value="CHEMOSENSORY PROTEIN-RELATED"/>
    <property type="match status" value="1"/>
</dbReference>
<reference evidence="3" key="1">
    <citation type="submission" date="2023-07" db="EMBL/GenBank/DDBJ databases">
        <title>Chromosome-level genome assembly of Artemia franciscana.</title>
        <authorList>
            <person name="Jo E."/>
        </authorList>
    </citation>
    <scope>NUCLEOTIDE SEQUENCE</scope>
    <source>
        <tissue evidence="3">Whole body</tissue>
    </source>
</reference>
<keyword evidence="4" id="KW-1185">Reference proteome</keyword>
<gene>
    <name evidence="2" type="ORF">QYM36_005620</name>
    <name evidence="3" type="ORF">QYM36_005994</name>
</gene>